<dbReference type="FunFam" id="2.30.38.10:FF:000001">
    <property type="entry name" value="Non-ribosomal peptide synthetase PvdI"/>
    <property type="match status" value="1"/>
</dbReference>
<feature type="region of interest" description="Disordered" evidence="6">
    <location>
        <begin position="1356"/>
        <end position="1377"/>
    </location>
</feature>
<dbReference type="InterPro" id="IPR023213">
    <property type="entry name" value="CAT-like_dom_sf"/>
</dbReference>
<dbReference type="EMBL" id="JAAKZZ010000377">
    <property type="protein sequence ID" value="NGO71962.1"/>
    <property type="molecule type" value="Genomic_DNA"/>
</dbReference>
<comment type="cofactor">
    <cofactor evidence="1">
        <name>pantetheine 4'-phosphate</name>
        <dbReference type="ChEBI" id="CHEBI:47942"/>
    </cofactor>
</comment>
<dbReference type="GO" id="GO:0003824">
    <property type="term" value="F:catalytic activity"/>
    <property type="evidence" value="ECO:0007669"/>
    <property type="project" value="InterPro"/>
</dbReference>
<dbReference type="SUPFAM" id="SSF56801">
    <property type="entry name" value="Acetyl-CoA synthetase-like"/>
    <property type="match status" value="1"/>
</dbReference>
<evidence type="ECO:0000256" key="5">
    <source>
        <dbReference type="ARBA" id="ARBA00023194"/>
    </source>
</evidence>
<dbReference type="PROSITE" id="PS00012">
    <property type="entry name" value="PHOSPHOPANTETHEINE"/>
    <property type="match status" value="1"/>
</dbReference>
<dbReference type="PANTHER" id="PTHR45527">
    <property type="entry name" value="NONRIBOSOMAL PEPTIDE SYNTHETASE"/>
    <property type="match status" value="1"/>
</dbReference>
<dbReference type="InterPro" id="IPR025110">
    <property type="entry name" value="AMP-bd_C"/>
</dbReference>
<sequence length="1602" mass="168309">MSSFERGRPLGELSDAEVRAQTIPALFERQVAAAPDASALLAADASEGSGGTLTYRELDARANRLARVLVRRGVGPESVVGVALRQSPELWVAALAVLKAGGAYLPLDSAHPADRLGYMLTDSAACLVVTDTAQSGALPRTAKPVLRLDDPALADEAAATGSGPVADGERHGPLRVAHAAYVIYTSGSTGRPKGVVVTHGGLASLLATHVDRLKATPGSRVLQFASPSFDASVWELCMSLLSGAALVVAGKDRLAPGAPLAETVDAHRVTHLTLPPPVLAAVPAGALATVEHLVVAGDATSPELADTWSAGRRMINAYGPTETTVCATMSAPLAGDGAVPPIGRAITGTAVHVLDDALRPVPAGVTGELYVSGASLARGYLGRPALTAERFPACPFGAPGERMYRTGDLAEWTPDGELVFHGRADTQVKIRGIRIEPHEIEAALTAHPGVAHAAVLARDPRGTGKQLVAYVVPVGRGGVGAADEAPAAQAAAAPGGAYGSIALDSGFEVAQLRAFATARLPESMVPGAFVVLDRLPLTPNGKLDRAALPEPELTGAAYRAPGSPREEVLAGVCAEVLGLDRMGVDDDFFAVGGDSIQSIQVASRARARGVVVSARQVFECRTVAALARAAATGGGPGAGPALEEFEGGGVGPLPLLPVARWISGWGPGFDRFLQAMVLELPDGIDRPGLAAALGALLDRHDLLRSRLVPDGGGELVVEPPGTVDADALIRRVDWDGHGDAEPWRRLVLDELEAAAQRLDPAAGAVARFVWFAPEEGPGRLLVVLHHLVVDGVSWRVLVPDLAAAWERIRDGRAPELPPVGTSVRRWAHALVAEAARPGRVAELELWRSVVEGPDPLLGTRRVDPGTDVMSTVRGTRVRLPAEVTEAVLGTLPKAFHGEANDGLLAGLALAVAEWRRRRGVEETSALIRLEGHGREESAAPGADLSRTVGWFTSAFPVRLDLAGVDLDEAFAGGPAAGRAVKAVKEQLRTVPDKGIGYGLLRHLNPDTAAVLREHGIGQVGFNYLGRFSASADMPEELRGQGFTQATDVPELAELDAAHDPRMPAPAELDVNASVTDTAEGARLTARFDAPAGVLAPELVQELADLWCAALRGLARHVAEPGAGGLTPSDVPLVTVGQSDLDEWEGRYPALADVWPTTGLQRGLLFHSMLDDHPDDHPFDAYQVQYVLHLSGPVDAARLRTAAQALLERHPALRAAFLPDATGDLVQLIVEGVRLPWREVDLGGLGEDERSDTFEQLLAEDLRAHFDPVAPPMLRMTLVRLEPERCELVLTAHHVLFDGWSLPLLMQDLLRLYASGGDGSGLPPAPSYRDFLSWLARQDREESSRAWRRELDGLDEPTKLVPGVPSGTGGSGIGHADVPLPPDTARGLSRRATELGVTLNTVVQGAWALLTGQLTGRQDVAFGSTVSGRPPALAGVDSMVGMFLNTVPVRVRHAPGDTLAELLTGLQDRQSALLDHHHYGLTDITRDAGFDSLFDSLIGFESFPLDRAGLAEASAAAGIAITGIRSFTASHYPLTVLVFVEPDQLRVTVQYQRDALDANAAGAVARGFGRILAQLAADPAQRVGAISLVGEGERELVLGEFGG</sequence>
<keyword evidence="2" id="KW-0596">Phosphopantetheine</keyword>
<feature type="non-terminal residue" evidence="8">
    <location>
        <position position="1602"/>
    </location>
</feature>
<dbReference type="GO" id="GO:0005829">
    <property type="term" value="C:cytosol"/>
    <property type="evidence" value="ECO:0007669"/>
    <property type="project" value="TreeGrafter"/>
</dbReference>
<dbReference type="RefSeq" id="WP_165301596.1">
    <property type="nucleotide sequence ID" value="NZ_JAAKZZ010000377.1"/>
</dbReference>
<evidence type="ECO:0000256" key="3">
    <source>
        <dbReference type="ARBA" id="ARBA00022553"/>
    </source>
</evidence>
<protein>
    <submittedName>
        <fullName evidence="8">Amino acid adenylation domain-containing protein</fullName>
    </submittedName>
</protein>
<dbReference type="FunFam" id="3.40.50.980:FF:000001">
    <property type="entry name" value="Non-ribosomal peptide synthetase"/>
    <property type="match status" value="1"/>
</dbReference>
<evidence type="ECO:0000256" key="4">
    <source>
        <dbReference type="ARBA" id="ARBA00022737"/>
    </source>
</evidence>
<dbReference type="InterPro" id="IPR006162">
    <property type="entry name" value="Ppantetheine_attach_site"/>
</dbReference>
<dbReference type="Gene3D" id="1.10.1200.10">
    <property type="entry name" value="ACP-like"/>
    <property type="match status" value="1"/>
</dbReference>
<dbReference type="InterPro" id="IPR036736">
    <property type="entry name" value="ACP-like_sf"/>
</dbReference>
<proteinExistence type="predicted"/>
<evidence type="ECO:0000256" key="2">
    <source>
        <dbReference type="ARBA" id="ARBA00022450"/>
    </source>
</evidence>
<dbReference type="InterPro" id="IPR001242">
    <property type="entry name" value="Condensation_dom"/>
</dbReference>
<accession>A0A6G4X4A4</accession>
<dbReference type="GO" id="GO:0044550">
    <property type="term" value="P:secondary metabolite biosynthetic process"/>
    <property type="evidence" value="ECO:0007669"/>
    <property type="project" value="TreeGrafter"/>
</dbReference>
<dbReference type="InterPro" id="IPR042099">
    <property type="entry name" value="ANL_N_sf"/>
</dbReference>
<feature type="domain" description="Carrier" evidence="7">
    <location>
        <begin position="560"/>
        <end position="634"/>
    </location>
</feature>
<dbReference type="PROSITE" id="PS00455">
    <property type="entry name" value="AMP_BINDING"/>
    <property type="match status" value="1"/>
</dbReference>
<dbReference type="Gene3D" id="3.40.50.12780">
    <property type="entry name" value="N-terminal domain of ligase-like"/>
    <property type="match status" value="1"/>
</dbReference>
<evidence type="ECO:0000259" key="7">
    <source>
        <dbReference type="PROSITE" id="PS50075"/>
    </source>
</evidence>
<dbReference type="InterPro" id="IPR010071">
    <property type="entry name" value="AA_adenyl_dom"/>
</dbReference>
<dbReference type="Pfam" id="PF13193">
    <property type="entry name" value="AMP-binding_C"/>
    <property type="match status" value="1"/>
</dbReference>
<dbReference type="InterPro" id="IPR000873">
    <property type="entry name" value="AMP-dep_synth/lig_dom"/>
</dbReference>
<evidence type="ECO:0000313" key="8">
    <source>
        <dbReference type="EMBL" id="NGO71962.1"/>
    </source>
</evidence>
<dbReference type="InterPro" id="IPR045851">
    <property type="entry name" value="AMP-bd_C_sf"/>
</dbReference>
<dbReference type="Pfam" id="PF00501">
    <property type="entry name" value="AMP-binding"/>
    <property type="match status" value="1"/>
</dbReference>
<organism evidence="8 9">
    <name type="scientific">Streptomyces boncukensis</name>
    <dbReference type="NCBI Taxonomy" id="2711219"/>
    <lineage>
        <taxon>Bacteria</taxon>
        <taxon>Bacillati</taxon>
        <taxon>Actinomycetota</taxon>
        <taxon>Actinomycetes</taxon>
        <taxon>Kitasatosporales</taxon>
        <taxon>Streptomycetaceae</taxon>
        <taxon>Streptomyces</taxon>
    </lineage>
</organism>
<gene>
    <name evidence="8" type="ORF">G5C65_27175</name>
</gene>
<comment type="caution">
    <text evidence="8">The sequence shown here is derived from an EMBL/GenBank/DDBJ whole genome shotgun (WGS) entry which is preliminary data.</text>
</comment>
<dbReference type="GO" id="GO:0043041">
    <property type="term" value="P:amino acid activation for nonribosomal peptide biosynthetic process"/>
    <property type="evidence" value="ECO:0007669"/>
    <property type="project" value="TreeGrafter"/>
</dbReference>
<dbReference type="PROSITE" id="PS50075">
    <property type="entry name" value="CARRIER"/>
    <property type="match status" value="1"/>
</dbReference>
<dbReference type="SUPFAM" id="SSF47336">
    <property type="entry name" value="ACP-like"/>
    <property type="match status" value="1"/>
</dbReference>
<dbReference type="Pfam" id="PF00668">
    <property type="entry name" value="Condensation"/>
    <property type="match status" value="2"/>
</dbReference>
<dbReference type="Pfam" id="PF00550">
    <property type="entry name" value="PP-binding"/>
    <property type="match status" value="1"/>
</dbReference>
<dbReference type="GO" id="GO:0017000">
    <property type="term" value="P:antibiotic biosynthetic process"/>
    <property type="evidence" value="ECO:0007669"/>
    <property type="project" value="UniProtKB-KW"/>
</dbReference>
<reference evidence="8 9" key="1">
    <citation type="submission" date="2020-02" db="EMBL/GenBank/DDBJ databases">
        <title>Whole-genome analyses of novel actinobacteria.</title>
        <authorList>
            <person name="Sahin N."/>
            <person name="Tatar D."/>
        </authorList>
    </citation>
    <scope>NUCLEOTIDE SEQUENCE [LARGE SCALE GENOMIC DNA]</scope>
    <source>
        <strain evidence="8 9">SB3404</strain>
    </source>
</reference>
<dbReference type="SUPFAM" id="SSF52777">
    <property type="entry name" value="CoA-dependent acyltransferases"/>
    <property type="match status" value="4"/>
</dbReference>
<dbReference type="InterPro" id="IPR020845">
    <property type="entry name" value="AMP-binding_CS"/>
</dbReference>
<evidence type="ECO:0000256" key="6">
    <source>
        <dbReference type="SAM" id="MobiDB-lite"/>
    </source>
</evidence>
<dbReference type="InterPro" id="IPR020806">
    <property type="entry name" value="PKS_PP-bd"/>
</dbReference>
<dbReference type="InterPro" id="IPR010060">
    <property type="entry name" value="NRPS_synth"/>
</dbReference>
<keyword evidence="9" id="KW-1185">Reference proteome</keyword>
<dbReference type="CDD" id="cd19543">
    <property type="entry name" value="DCL_NRPS"/>
    <property type="match status" value="1"/>
</dbReference>
<dbReference type="Gene3D" id="3.30.559.30">
    <property type="entry name" value="Nonribosomal peptide synthetase, condensation domain"/>
    <property type="match status" value="2"/>
</dbReference>
<dbReference type="FunFam" id="3.40.50.12780:FF:000012">
    <property type="entry name" value="Non-ribosomal peptide synthetase"/>
    <property type="match status" value="1"/>
</dbReference>
<evidence type="ECO:0000313" key="9">
    <source>
        <dbReference type="Proteomes" id="UP000477722"/>
    </source>
</evidence>
<dbReference type="Gene3D" id="3.30.300.30">
    <property type="match status" value="1"/>
</dbReference>
<dbReference type="NCBIfam" id="TIGR01720">
    <property type="entry name" value="NRPS-para261"/>
    <property type="match status" value="1"/>
</dbReference>
<dbReference type="SMART" id="SM00823">
    <property type="entry name" value="PKS_PP"/>
    <property type="match status" value="1"/>
</dbReference>
<dbReference type="GO" id="GO:0031177">
    <property type="term" value="F:phosphopantetheine binding"/>
    <property type="evidence" value="ECO:0007669"/>
    <property type="project" value="InterPro"/>
</dbReference>
<keyword evidence="5" id="KW-0045">Antibiotic biosynthesis</keyword>
<dbReference type="Proteomes" id="UP000477722">
    <property type="component" value="Unassembled WGS sequence"/>
</dbReference>
<name>A0A6G4X4A4_9ACTN</name>
<dbReference type="NCBIfam" id="TIGR01733">
    <property type="entry name" value="AA-adenyl-dom"/>
    <property type="match status" value="1"/>
</dbReference>
<evidence type="ECO:0000256" key="1">
    <source>
        <dbReference type="ARBA" id="ARBA00001957"/>
    </source>
</evidence>
<dbReference type="GO" id="GO:0008610">
    <property type="term" value="P:lipid biosynthetic process"/>
    <property type="evidence" value="ECO:0007669"/>
    <property type="project" value="UniProtKB-ARBA"/>
</dbReference>
<dbReference type="InterPro" id="IPR009081">
    <property type="entry name" value="PP-bd_ACP"/>
</dbReference>
<dbReference type="Gene3D" id="3.30.559.10">
    <property type="entry name" value="Chloramphenicol acetyltransferase-like domain"/>
    <property type="match status" value="2"/>
</dbReference>
<dbReference type="PANTHER" id="PTHR45527:SF1">
    <property type="entry name" value="FATTY ACID SYNTHASE"/>
    <property type="match status" value="1"/>
</dbReference>
<keyword evidence="4" id="KW-0677">Repeat</keyword>
<keyword evidence="3" id="KW-0597">Phosphoprotein</keyword>